<feature type="region of interest" description="Disordered" evidence="2">
    <location>
        <begin position="497"/>
        <end position="520"/>
    </location>
</feature>
<gene>
    <name evidence="3" type="ORF">MSAN_01354300</name>
</gene>
<evidence type="ECO:0000256" key="2">
    <source>
        <dbReference type="SAM" id="MobiDB-lite"/>
    </source>
</evidence>
<keyword evidence="1" id="KW-0175">Coiled coil</keyword>
<feature type="coiled-coil region" evidence="1">
    <location>
        <begin position="349"/>
        <end position="376"/>
    </location>
</feature>
<organism evidence="3 4">
    <name type="scientific">Mycena sanguinolenta</name>
    <dbReference type="NCBI Taxonomy" id="230812"/>
    <lineage>
        <taxon>Eukaryota</taxon>
        <taxon>Fungi</taxon>
        <taxon>Dikarya</taxon>
        <taxon>Basidiomycota</taxon>
        <taxon>Agaricomycotina</taxon>
        <taxon>Agaricomycetes</taxon>
        <taxon>Agaricomycetidae</taxon>
        <taxon>Agaricales</taxon>
        <taxon>Marasmiineae</taxon>
        <taxon>Mycenaceae</taxon>
        <taxon>Mycena</taxon>
    </lineage>
</organism>
<reference evidence="3" key="1">
    <citation type="submission" date="2020-05" db="EMBL/GenBank/DDBJ databases">
        <title>Mycena genomes resolve the evolution of fungal bioluminescence.</title>
        <authorList>
            <person name="Tsai I.J."/>
        </authorList>
    </citation>
    <scope>NUCLEOTIDE SEQUENCE</scope>
    <source>
        <strain evidence="3">160909Yilan</strain>
    </source>
</reference>
<dbReference type="AlphaFoldDB" id="A0A8H7D0M5"/>
<proteinExistence type="predicted"/>
<dbReference type="OrthoDB" id="3054503at2759"/>
<protein>
    <submittedName>
        <fullName evidence="3">Uncharacterized protein</fullName>
    </submittedName>
</protein>
<feature type="region of interest" description="Disordered" evidence="2">
    <location>
        <begin position="1"/>
        <end position="44"/>
    </location>
</feature>
<evidence type="ECO:0000256" key="1">
    <source>
        <dbReference type="SAM" id="Coils"/>
    </source>
</evidence>
<comment type="caution">
    <text evidence="3">The sequence shown here is derived from an EMBL/GenBank/DDBJ whole genome shotgun (WGS) entry which is preliminary data.</text>
</comment>
<feature type="compositionally biased region" description="Polar residues" evidence="2">
    <location>
        <begin position="17"/>
        <end position="43"/>
    </location>
</feature>
<dbReference type="Proteomes" id="UP000623467">
    <property type="component" value="Unassembled WGS sequence"/>
</dbReference>
<feature type="compositionally biased region" description="Basic and acidic residues" evidence="2">
    <location>
        <begin position="277"/>
        <end position="294"/>
    </location>
</feature>
<feature type="region of interest" description="Disordered" evidence="2">
    <location>
        <begin position="210"/>
        <end position="302"/>
    </location>
</feature>
<feature type="compositionally biased region" description="Polar residues" evidence="2">
    <location>
        <begin position="216"/>
        <end position="232"/>
    </location>
</feature>
<sequence>MDLIKYYKSSKGEATKKSGSTAKVKISPSQQATPTVPVQNAGSHSVDLTLDSHIDDAKEIPSDKLLETSSQQATSAVPVQHGGSHLVEPALDSDVEEDDAKEIPSDELRAFMLLLRSTNSSEMMPHVIKFNATQYIQNCNYCKSLNSECKVNPTASRCQLCQTKKRTCSRTEYFKQWMCRHKFKISWTKAEEVVKRGWVLVRNANLVAPEEKTEADQASASAASTGVRTSSRIPVPRVRKEPTGITTSLEVHSRPRKRTLPSGPPRADRKRRKVTLKVRDPESHELKPEPKSEPEFVSVPNPVNGREILPAPQSDRKPTQSNISRFFKMPALESHEPTNIVRARRPDPRTVILSRLAETEKRLDALEARMRTTELGLATRQHVVSELSGVIGQLENNRDLQGATSRLRALHASFLDEETGNVSADGGQDPNFDQIQVDDEQDDNITPDEAFDDLEGLAHVPNGDTSILVEEPPFLDATVDAPTRAFTAVFNDDTSFMIENDPESPILPQGQASDDPVTAT</sequence>
<accession>A0A8H7D0M5</accession>
<evidence type="ECO:0000313" key="3">
    <source>
        <dbReference type="EMBL" id="KAF7357579.1"/>
    </source>
</evidence>
<name>A0A8H7D0M5_9AGAR</name>
<evidence type="ECO:0000313" key="4">
    <source>
        <dbReference type="Proteomes" id="UP000623467"/>
    </source>
</evidence>
<keyword evidence="4" id="KW-1185">Reference proteome</keyword>
<dbReference type="EMBL" id="JACAZH010000010">
    <property type="protein sequence ID" value="KAF7357579.1"/>
    <property type="molecule type" value="Genomic_DNA"/>
</dbReference>